<dbReference type="PANTHER" id="PTHR47450">
    <property type="entry name" value="GLUCOKINASE"/>
    <property type="match status" value="1"/>
</dbReference>
<evidence type="ECO:0000313" key="3">
    <source>
        <dbReference type="EMBL" id="KAK8896269.1"/>
    </source>
</evidence>
<sequence>MFALDHIAPLKSWAVDGKIKLVMGVDIGGSGFRIRFVNVNNHEQFVDLPHVKASSTAETVDALKSLIETIHDVAGDFVSEACAFAIAGPINNGVCTLTNWPGEPEARTIRINDLPQELCPHDKTIFLNDLEAGAYGVVAADENKTIDDLFEQLWSRSAPKGPIVSNTRSAVLAMGSGFGGALIVKAPTLDAPLVLPTEIGHAQIPVVGEKDPKSEEEHAIIQHVSNHYYQGKGTPEYEDIASGRGLCLVYQYFYEKNEKKKLPLENINGGDVAQLARSGDKTAKQALTWHYIMFFRAAKAIGTSLCCDSIILALDNQVKNSWFVHAVSDQLHDEFYNFIRPDWMNGIRVYAQTKVLNFNLLGTTYMALRLAKQ</sequence>
<dbReference type="CDD" id="cd24008">
    <property type="entry name" value="ASKHA_NBD_GLK"/>
    <property type="match status" value="1"/>
</dbReference>
<dbReference type="InterPro" id="IPR043129">
    <property type="entry name" value="ATPase_NBD"/>
</dbReference>
<dbReference type="Pfam" id="PF02685">
    <property type="entry name" value="Glucokinase"/>
    <property type="match status" value="1"/>
</dbReference>
<evidence type="ECO:0000256" key="1">
    <source>
        <dbReference type="ARBA" id="ARBA00022679"/>
    </source>
</evidence>
<dbReference type="SUPFAM" id="SSF53067">
    <property type="entry name" value="Actin-like ATPase domain"/>
    <property type="match status" value="1"/>
</dbReference>
<reference evidence="3 4" key="1">
    <citation type="submission" date="2024-04" db="EMBL/GenBank/DDBJ databases">
        <title>Tritrichomonas musculus Genome.</title>
        <authorList>
            <person name="Alves-Ferreira E."/>
            <person name="Grigg M."/>
            <person name="Lorenzi H."/>
            <person name="Galac M."/>
        </authorList>
    </citation>
    <scope>NUCLEOTIDE SEQUENCE [LARGE SCALE GENOMIC DNA]</scope>
    <source>
        <strain evidence="3 4">EAF2021</strain>
    </source>
</reference>
<proteinExistence type="predicted"/>
<comment type="caution">
    <text evidence="3">The sequence shown here is derived from an EMBL/GenBank/DDBJ whole genome shotgun (WGS) entry which is preliminary data.</text>
</comment>
<dbReference type="PANTHER" id="PTHR47450:SF1">
    <property type="entry name" value="GLUCOKINASE"/>
    <property type="match status" value="1"/>
</dbReference>
<keyword evidence="2" id="KW-0418">Kinase</keyword>
<dbReference type="Gene3D" id="3.30.420.40">
    <property type="match status" value="1"/>
</dbReference>
<evidence type="ECO:0000256" key="2">
    <source>
        <dbReference type="ARBA" id="ARBA00022777"/>
    </source>
</evidence>
<dbReference type="EMBL" id="JAPFFF010000002">
    <property type="protein sequence ID" value="KAK8896269.1"/>
    <property type="molecule type" value="Genomic_DNA"/>
</dbReference>
<keyword evidence="4" id="KW-1185">Reference proteome</keyword>
<protein>
    <recommendedName>
        <fullName evidence="5">Glucokinase</fullName>
    </recommendedName>
</protein>
<keyword evidence="1" id="KW-0808">Transferase</keyword>
<dbReference type="Proteomes" id="UP001470230">
    <property type="component" value="Unassembled WGS sequence"/>
</dbReference>
<dbReference type="InterPro" id="IPR003836">
    <property type="entry name" value="Glucokinase"/>
</dbReference>
<evidence type="ECO:0008006" key="5">
    <source>
        <dbReference type="Google" id="ProtNLM"/>
    </source>
</evidence>
<evidence type="ECO:0000313" key="4">
    <source>
        <dbReference type="Proteomes" id="UP001470230"/>
    </source>
</evidence>
<organism evidence="3 4">
    <name type="scientific">Tritrichomonas musculus</name>
    <dbReference type="NCBI Taxonomy" id="1915356"/>
    <lineage>
        <taxon>Eukaryota</taxon>
        <taxon>Metamonada</taxon>
        <taxon>Parabasalia</taxon>
        <taxon>Tritrichomonadida</taxon>
        <taxon>Tritrichomonadidae</taxon>
        <taxon>Tritrichomonas</taxon>
    </lineage>
</organism>
<gene>
    <name evidence="3" type="ORF">M9Y10_014166</name>
</gene>
<name>A0ABR2KYU8_9EUKA</name>
<dbReference type="Gene3D" id="3.40.367.20">
    <property type="match status" value="1"/>
</dbReference>
<accession>A0ABR2KYU8</accession>